<feature type="transmembrane region" description="Helical" evidence="8">
    <location>
        <begin position="6"/>
        <end position="26"/>
    </location>
</feature>
<dbReference type="CDD" id="cd10322">
    <property type="entry name" value="SLC5sbd"/>
    <property type="match status" value="1"/>
</dbReference>
<dbReference type="InterPro" id="IPR038377">
    <property type="entry name" value="Na/Glc_symporter_sf"/>
</dbReference>
<evidence type="ECO:0000256" key="5">
    <source>
        <dbReference type="ARBA" id="ARBA00022989"/>
    </source>
</evidence>
<dbReference type="InterPro" id="IPR001734">
    <property type="entry name" value="Na/solute_symporter"/>
</dbReference>
<dbReference type="Pfam" id="PF00474">
    <property type="entry name" value="SSF"/>
    <property type="match status" value="1"/>
</dbReference>
<dbReference type="PANTHER" id="PTHR48086">
    <property type="entry name" value="SODIUM/PROLINE SYMPORTER-RELATED"/>
    <property type="match status" value="1"/>
</dbReference>
<protein>
    <submittedName>
        <fullName evidence="9">Sodium:solute symporter family protein</fullName>
    </submittedName>
</protein>
<dbReference type="Gene3D" id="1.20.1730.10">
    <property type="entry name" value="Sodium/glucose cotransporter"/>
    <property type="match status" value="1"/>
</dbReference>
<dbReference type="PANTHER" id="PTHR48086:SF7">
    <property type="entry name" value="SODIUM-SOLUTE SYMPORTER-RELATED"/>
    <property type="match status" value="1"/>
</dbReference>
<organism evidence="9 10">
    <name type="scientific">Splendidivirga corallicola</name>
    <dbReference type="NCBI Taxonomy" id="3051826"/>
    <lineage>
        <taxon>Bacteria</taxon>
        <taxon>Pseudomonadati</taxon>
        <taxon>Bacteroidota</taxon>
        <taxon>Cytophagia</taxon>
        <taxon>Cytophagales</taxon>
        <taxon>Splendidivirgaceae</taxon>
        <taxon>Splendidivirga</taxon>
    </lineage>
</organism>
<feature type="transmembrane region" description="Helical" evidence="8">
    <location>
        <begin position="46"/>
        <end position="67"/>
    </location>
</feature>
<feature type="transmembrane region" description="Helical" evidence="8">
    <location>
        <begin position="190"/>
        <end position="210"/>
    </location>
</feature>
<comment type="subcellular location">
    <subcellularLocation>
        <location evidence="1">Membrane</location>
        <topology evidence="1">Multi-pass membrane protein</topology>
    </subcellularLocation>
</comment>
<feature type="transmembrane region" description="Helical" evidence="8">
    <location>
        <begin position="428"/>
        <end position="447"/>
    </location>
</feature>
<sequence>MTNFNWYIDGSIILLYLAGTITAGLWVRKYVRKVDDFLVAGRSVNLYLGIASLSATEFGIATCMANAELGYKYGFAGITPGIALAAAMFIIGWTGFCIKPLREQKVITLPELFENKFGEKVRWASGVVIVLGGLLNMGVFLRQAGDYLAIVCGFDPIYLELIMTAILIGIAIYTILGGMLSVLVTDYIQFVVMSIGLIAVVGLLIFTFGWNEMIDSSERLIGEGAFNPFFNGEYGVDRILLDLFLAFASVLTWQTMISRVLAAKDSTTGQKIYKGTSPFFLVRFSLPALLGIAALHYFGSEGIAVDNEILAMPNLLALVIPVGLIGILVAAMLAADMSTNSSYLIAWSSVIYNDIMRPIHKGLWSDKKGLLWNRILIGFIGIFLLLYGLWYPMKGDLWVYLQVTGTIYLASMSVILIAACYWKKANNWGAIAAIVTGCIIPVGFLILQQVEATQEQMAAIGPYKIGVATYLMTALAMWLGSIAKHYLSK</sequence>
<evidence type="ECO:0000256" key="7">
    <source>
        <dbReference type="RuleBase" id="RU362091"/>
    </source>
</evidence>
<dbReference type="PROSITE" id="PS50283">
    <property type="entry name" value="NA_SOLUT_SYMP_3"/>
    <property type="match status" value="1"/>
</dbReference>
<feature type="transmembrane region" description="Helical" evidence="8">
    <location>
        <begin position="123"/>
        <end position="141"/>
    </location>
</feature>
<feature type="transmembrane region" description="Helical" evidence="8">
    <location>
        <begin position="73"/>
        <end position="96"/>
    </location>
</feature>
<feature type="transmembrane region" description="Helical" evidence="8">
    <location>
        <begin position="278"/>
        <end position="298"/>
    </location>
</feature>
<dbReference type="InterPro" id="IPR050277">
    <property type="entry name" value="Sodium:Solute_Symporter"/>
</dbReference>
<feature type="transmembrane region" description="Helical" evidence="8">
    <location>
        <begin position="161"/>
        <end position="183"/>
    </location>
</feature>
<evidence type="ECO:0000256" key="1">
    <source>
        <dbReference type="ARBA" id="ARBA00004141"/>
    </source>
</evidence>
<feature type="transmembrane region" description="Helical" evidence="8">
    <location>
        <begin position="467"/>
        <end position="487"/>
    </location>
</feature>
<keyword evidence="6 8" id="KW-0472">Membrane</keyword>
<feature type="transmembrane region" description="Helical" evidence="8">
    <location>
        <begin position="310"/>
        <end position="335"/>
    </location>
</feature>
<keyword evidence="4 8" id="KW-0812">Transmembrane</keyword>
<keyword evidence="5 8" id="KW-1133">Transmembrane helix</keyword>
<gene>
    <name evidence="9" type="ORF">QQ008_02910</name>
</gene>
<feature type="transmembrane region" description="Helical" evidence="8">
    <location>
        <begin position="239"/>
        <end position="257"/>
    </location>
</feature>
<evidence type="ECO:0000256" key="2">
    <source>
        <dbReference type="ARBA" id="ARBA00006434"/>
    </source>
</evidence>
<feature type="transmembrane region" description="Helical" evidence="8">
    <location>
        <begin position="397"/>
        <end position="421"/>
    </location>
</feature>
<keyword evidence="3" id="KW-0813">Transport</keyword>
<evidence type="ECO:0000256" key="6">
    <source>
        <dbReference type="ARBA" id="ARBA00023136"/>
    </source>
</evidence>
<dbReference type="RefSeq" id="WP_346750310.1">
    <property type="nucleotide sequence ID" value="NZ_JAUJEA010000001.1"/>
</dbReference>
<proteinExistence type="inferred from homology"/>
<reference evidence="9" key="1">
    <citation type="submission" date="2023-06" db="EMBL/GenBank/DDBJ databases">
        <title>Genomic of Parafulvivirga corallium.</title>
        <authorList>
            <person name="Wang G."/>
        </authorList>
    </citation>
    <scope>NUCLEOTIDE SEQUENCE</scope>
    <source>
        <strain evidence="9">BMA10</strain>
    </source>
</reference>
<evidence type="ECO:0000256" key="8">
    <source>
        <dbReference type="SAM" id="Phobius"/>
    </source>
</evidence>
<evidence type="ECO:0000256" key="3">
    <source>
        <dbReference type="ARBA" id="ARBA00022448"/>
    </source>
</evidence>
<evidence type="ECO:0000313" key="10">
    <source>
        <dbReference type="Proteomes" id="UP001172082"/>
    </source>
</evidence>
<comment type="caution">
    <text evidence="9">The sequence shown here is derived from an EMBL/GenBank/DDBJ whole genome shotgun (WGS) entry which is preliminary data.</text>
</comment>
<dbReference type="Proteomes" id="UP001172082">
    <property type="component" value="Unassembled WGS sequence"/>
</dbReference>
<name>A0ABT8KHU3_9BACT</name>
<feature type="transmembrane region" description="Helical" evidence="8">
    <location>
        <begin position="371"/>
        <end position="391"/>
    </location>
</feature>
<accession>A0ABT8KHU3</accession>
<dbReference type="EMBL" id="JAUJEA010000001">
    <property type="protein sequence ID" value="MDN5200285.1"/>
    <property type="molecule type" value="Genomic_DNA"/>
</dbReference>
<evidence type="ECO:0000256" key="4">
    <source>
        <dbReference type="ARBA" id="ARBA00022692"/>
    </source>
</evidence>
<keyword evidence="10" id="KW-1185">Reference proteome</keyword>
<comment type="similarity">
    <text evidence="2 7">Belongs to the sodium:solute symporter (SSF) (TC 2.A.21) family.</text>
</comment>
<evidence type="ECO:0000313" key="9">
    <source>
        <dbReference type="EMBL" id="MDN5200285.1"/>
    </source>
</evidence>